<evidence type="ECO:0000313" key="7">
    <source>
        <dbReference type="Proteomes" id="UP000887581"/>
    </source>
</evidence>
<evidence type="ECO:0000256" key="5">
    <source>
        <dbReference type="SAM" id="Coils"/>
    </source>
</evidence>
<evidence type="ECO:0000256" key="4">
    <source>
        <dbReference type="ARBA" id="ARBA00023136"/>
    </source>
</evidence>
<evidence type="ECO:0000313" key="8">
    <source>
        <dbReference type="WBParaSite" id="sdigi.contig505.g8725.t1"/>
    </source>
</evidence>
<proteinExistence type="predicted"/>
<feature type="transmembrane region" description="Helical" evidence="6">
    <location>
        <begin position="122"/>
        <end position="139"/>
    </location>
</feature>
<evidence type="ECO:0000256" key="3">
    <source>
        <dbReference type="ARBA" id="ARBA00022989"/>
    </source>
</evidence>
<comment type="subcellular location">
    <subcellularLocation>
        <location evidence="1">Membrane</location>
        <topology evidence="1">Single-pass membrane protein</topology>
    </subcellularLocation>
</comment>
<accession>A0A915PW93</accession>
<keyword evidence="7" id="KW-1185">Reference proteome</keyword>
<dbReference type="AlphaFoldDB" id="A0A915PW93"/>
<sequence>MLLSLLRLAARRTDIRPFHKRIFTESVLDKIYSTSVTVLIGGALCMTSVAMVNIIMYYKVVKPVREQERERLEKDLIEADEAGLERDEMNAADLLYGLIFENFKILMFSRGKRFMRLVGPDVIYWFPACILIGAAFELFKIKFTFMGVNYYTVFRKKQMQQQLEDLENWLKQIDELSARAVQSEIEARKKK</sequence>
<keyword evidence="2 6" id="KW-0812">Transmembrane</keyword>
<dbReference type="GO" id="GO:0016020">
    <property type="term" value="C:membrane"/>
    <property type="evidence" value="ECO:0007669"/>
    <property type="project" value="UniProtKB-SubCell"/>
</dbReference>
<dbReference type="Proteomes" id="UP000887581">
    <property type="component" value="Unplaced"/>
</dbReference>
<evidence type="ECO:0000256" key="2">
    <source>
        <dbReference type="ARBA" id="ARBA00022692"/>
    </source>
</evidence>
<keyword evidence="3 6" id="KW-1133">Transmembrane helix</keyword>
<keyword evidence="5" id="KW-0175">Coiled coil</keyword>
<evidence type="ECO:0000256" key="6">
    <source>
        <dbReference type="SAM" id="Phobius"/>
    </source>
</evidence>
<reference evidence="8" key="1">
    <citation type="submission" date="2022-11" db="UniProtKB">
        <authorList>
            <consortium name="WormBaseParasite"/>
        </authorList>
    </citation>
    <scope>IDENTIFICATION</scope>
</reference>
<name>A0A915PW93_9BILA</name>
<dbReference type="WBParaSite" id="sdigi.contig505.g8725.t1">
    <property type="protein sequence ID" value="sdigi.contig505.g8725.t1"/>
    <property type="gene ID" value="sdigi.contig505.g8725"/>
</dbReference>
<feature type="coiled-coil region" evidence="5">
    <location>
        <begin position="156"/>
        <end position="186"/>
    </location>
</feature>
<keyword evidence="4 6" id="KW-0472">Membrane</keyword>
<organism evidence="7 8">
    <name type="scientific">Setaria digitata</name>
    <dbReference type="NCBI Taxonomy" id="48799"/>
    <lineage>
        <taxon>Eukaryota</taxon>
        <taxon>Metazoa</taxon>
        <taxon>Ecdysozoa</taxon>
        <taxon>Nematoda</taxon>
        <taxon>Chromadorea</taxon>
        <taxon>Rhabditida</taxon>
        <taxon>Spirurina</taxon>
        <taxon>Spiruromorpha</taxon>
        <taxon>Filarioidea</taxon>
        <taxon>Setariidae</taxon>
        <taxon>Setaria</taxon>
    </lineage>
</organism>
<dbReference type="Pfam" id="PF14880">
    <property type="entry name" value="COX14"/>
    <property type="match status" value="1"/>
</dbReference>
<feature type="transmembrane region" description="Helical" evidence="6">
    <location>
        <begin position="36"/>
        <end position="58"/>
    </location>
</feature>
<dbReference type="InterPro" id="IPR029208">
    <property type="entry name" value="COX14"/>
</dbReference>
<evidence type="ECO:0000256" key="1">
    <source>
        <dbReference type="ARBA" id="ARBA00004167"/>
    </source>
</evidence>
<protein>
    <submittedName>
        <fullName evidence="8">Calcium uniporter protein</fullName>
    </submittedName>
</protein>